<keyword evidence="4 5" id="KW-0472">Membrane</keyword>
<name>A0AAV2I9E7_LYMST</name>
<dbReference type="GO" id="GO:0016020">
    <property type="term" value="C:membrane"/>
    <property type="evidence" value="ECO:0007669"/>
    <property type="project" value="UniProtKB-SubCell"/>
</dbReference>
<keyword evidence="3 5" id="KW-1133">Transmembrane helix</keyword>
<comment type="subcellular location">
    <subcellularLocation>
        <location evidence="1">Membrane</location>
    </subcellularLocation>
</comment>
<feature type="domain" description="G-protein coupled receptors family 1 profile" evidence="6">
    <location>
        <begin position="1"/>
        <end position="59"/>
    </location>
</feature>
<protein>
    <recommendedName>
        <fullName evidence="6">G-protein coupled receptors family 1 profile domain-containing protein</fullName>
    </recommendedName>
</protein>
<dbReference type="EMBL" id="CAXITT010000475">
    <property type="protein sequence ID" value="CAL1542183.1"/>
    <property type="molecule type" value="Genomic_DNA"/>
</dbReference>
<evidence type="ECO:0000313" key="8">
    <source>
        <dbReference type="Proteomes" id="UP001497497"/>
    </source>
</evidence>
<evidence type="ECO:0000256" key="4">
    <source>
        <dbReference type="ARBA" id="ARBA00023136"/>
    </source>
</evidence>
<evidence type="ECO:0000256" key="2">
    <source>
        <dbReference type="ARBA" id="ARBA00022692"/>
    </source>
</evidence>
<dbReference type="SUPFAM" id="SSF81321">
    <property type="entry name" value="Family A G protein-coupled receptor-like"/>
    <property type="match status" value="1"/>
</dbReference>
<evidence type="ECO:0000256" key="1">
    <source>
        <dbReference type="ARBA" id="ARBA00004370"/>
    </source>
</evidence>
<feature type="transmembrane region" description="Helical" evidence="5">
    <location>
        <begin position="43"/>
        <end position="62"/>
    </location>
</feature>
<comment type="caution">
    <text evidence="7">The sequence shown here is derived from an EMBL/GenBank/DDBJ whole genome shotgun (WGS) entry which is preliminary data.</text>
</comment>
<evidence type="ECO:0000259" key="6">
    <source>
        <dbReference type="PROSITE" id="PS50262"/>
    </source>
</evidence>
<reference evidence="7 8" key="1">
    <citation type="submission" date="2024-04" db="EMBL/GenBank/DDBJ databases">
        <authorList>
            <consortium name="Genoscope - CEA"/>
            <person name="William W."/>
        </authorList>
    </citation>
    <scope>NUCLEOTIDE SEQUENCE [LARGE SCALE GENOMIC DNA]</scope>
</reference>
<dbReference type="InterPro" id="IPR017452">
    <property type="entry name" value="GPCR_Rhodpsn_7TM"/>
</dbReference>
<dbReference type="Proteomes" id="UP001497497">
    <property type="component" value="Unassembled WGS sequence"/>
</dbReference>
<evidence type="ECO:0000313" key="7">
    <source>
        <dbReference type="EMBL" id="CAL1542183.1"/>
    </source>
</evidence>
<organism evidence="7 8">
    <name type="scientific">Lymnaea stagnalis</name>
    <name type="common">Great pond snail</name>
    <name type="synonym">Helix stagnalis</name>
    <dbReference type="NCBI Taxonomy" id="6523"/>
    <lineage>
        <taxon>Eukaryota</taxon>
        <taxon>Metazoa</taxon>
        <taxon>Spiralia</taxon>
        <taxon>Lophotrochozoa</taxon>
        <taxon>Mollusca</taxon>
        <taxon>Gastropoda</taxon>
        <taxon>Heterobranchia</taxon>
        <taxon>Euthyneura</taxon>
        <taxon>Panpulmonata</taxon>
        <taxon>Hygrophila</taxon>
        <taxon>Lymnaeoidea</taxon>
        <taxon>Lymnaeidae</taxon>
        <taxon>Lymnaea</taxon>
    </lineage>
</organism>
<sequence length="79" mass="9143">MLFVISAVYVLTNLTTLVLVFLRAAISETVATLSPAADAIFRLFYMSFLINCAVNPIIYNFYDRNFRKECFRMLSFSRK</sequence>
<gene>
    <name evidence="7" type="ORF">GSLYS_00015789001</name>
</gene>
<keyword evidence="2 5" id="KW-0812">Transmembrane</keyword>
<dbReference type="PROSITE" id="PS50262">
    <property type="entry name" value="G_PROTEIN_RECEP_F1_2"/>
    <property type="match status" value="1"/>
</dbReference>
<keyword evidence="8" id="KW-1185">Reference proteome</keyword>
<accession>A0AAV2I9E7</accession>
<proteinExistence type="predicted"/>
<evidence type="ECO:0000256" key="5">
    <source>
        <dbReference type="SAM" id="Phobius"/>
    </source>
</evidence>
<evidence type="ECO:0000256" key="3">
    <source>
        <dbReference type="ARBA" id="ARBA00022989"/>
    </source>
</evidence>
<dbReference type="Gene3D" id="1.20.1070.10">
    <property type="entry name" value="Rhodopsin 7-helix transmembrane proteins"/>
    <property type="match status" value="1"/>
</dbReference>
<dbReference type="AlphaFoldDB" id="A0AAV2I9E7"/>